<comment type="caution">
    <text evidence="2">The sequence shown here is derived from an EMBL/GenBank/DDBJ whole genome shotgun (WGS) entry which is preliminary data.</text>
</comment>
<evidence type="ECO:0000256" key="1">
    <source>
        <dbReference type="SAM" id="MobiDB-lite"/>
    </source>
</evidence>
<name>A0A8H4ZZD1_FUSOX</name>
<evidence type="ECO:0000313" key="2">
    <source>
        <dbReference type="EMBL" id="KAF5255653.1"/>
    </source>
</evidence>
<dbReference type="AlphaFoldDB" id="A0A8H4ZZD1"/>
<feature type="region of interest" description="Disordered" evidence="1">
    <location>
        <begin position="1"/>
        <end position="23"/>
    </location>
</feature>
<proteinExistence type="predicted"/>
<organism evidence="2 3">
    <name type="scientific">Fusarium oxysporum</name>
    <name type="common">Fusarium vascular wilt</name>
    <dbReference type="NCBI Taxonomy" id="5507"/>
    <lineage>
        <taxon>Eukaryota</taxon>
        <taxon>Fungi</taxon>
        <taxon>Dikarya</taxon>
        <taxon>Ascomycota</taxon>
        <taxon>Pezizomycotina</taxon>
        <taxon>Sordariomycetes</taxon>
        <taxon>Hypocreomycetidae</taxon>
        <taxon>Hypocreales</taxon>
        <taxon>Nectriaceae</taxon>
        <taxon>Fusarium</taxon>
        <taxon>Fusarium oxysporum species complex</taxon>
    </lineage>
</organism>
<feature type="compositionally biased region" description="Polar residues" evidence="1">
    <location>
        <begin position="1"/>
        <end position="20"/>
    </location>
</feature>
<dbReference type="EMBL" id="JAAFOW010003051">
    <property type="protein sequence ID" value="KAF5255653.1"/>
    <property type="molecule type" value="Genomic_DNA"/>
</dbReference>
<feature type="compositionally biased region" description="Basic and acidic residues" evidence="1">
    <location>
        <begin position="84"/>
        <end position="104"/>
    </location>
</feature>
<accession>A0A8H4ZZD1</accession>
<sequence>MKAQEQNLENRKTQLQTELNQGEAAKRDLDTAYQTLCQEVADEQQKLSDINSKKETANDDLQRLEHQKENLENFIDSLESRKKGLESEAQEMRRGGGPFSDRRGHPAAHVRNLRLAKDVIPGGNEEKNKGRKDGDRVDGMVRALKDEEQEKDRLIILLKEFHSDPALASMCHYKCTGTCVPAYVYQHTLRAGTDGPD</sequence>
<feature type="region of interest" description="Disordered" evidence="1">
    <location>
        <begin position="84"/>
        <end position="105"/>
    </location>
</feature>
<gene>
    <name evidence="2" type="ORF">FOXYS1_13924</name>
</gene>
<reference evidence="2" key="1">
    <citation type="submission" date="2020-02" db="EMBL/GenBank/DDBJ databases">
        <title>Identification and distribution of gene clusters putatively required for synthesis of sphingolipid metabolism inhibitors in phylogenetically diverse species of the filamentous fungus Fusarium.</title>
        <authorList>
            <person name="Kim H.-S."/>
            <person name="Busman M."/>
            <person name="Brown D.W."/>
            <person name="Divon H."/>
            <person name="Uhlig S."/>
            <person name="Proctor R.H."/>
        </authorList>
    </citation>
    <scope>NUCLEOTIDE SEQUENCE [LARGE SCALE GENOMIC DNA]</scope>
    <source>
        <strain evidence="2">NRRL 39464</strain>
    </source>
</reference>
<protein>
    <submittedName>
        <fullName evidence="2">Uncharacterized protein</fullName>
    </submittedName>
</protein>
<evidence type="ECO:0000313" key="3">
    <source>
        <dbReference type="Proteomes" id="UP000558688"/>
    </source>
</evidence>
<dbReference type="Proteomes" id="UP000558688">
    <property type="component" value="Unassembled WGS sequence"/>
</dbReference>